<evidence type="ECO:0000313" key="2">
    <source>
        <dbReference type="EMBL" id="SZX72913.1"/>
    </source>
</evidence>
<keyword evidence="1" id="KW-0472">Membrane</keyword>
<reference evidence="2 3" key="1">
    <citation type="submission" date="2016-10" db="EMBL/GenBank/DDBJ databases">
        <authorList>
            <person name="Cai Z."/>
        </authorList>
    </citation>
    <scope>NUCLEOTIDE SEQUENCE [LARGE SCALE GENOMIC DNA]</scope>
</reference>
<name>A0A383W6V3_TETOB</name>
<dbReference type="EMBL" id="FNXT01001176">
    <property type="protein sequence ID" value="SZX72913.1"/>
    <property type="molecule type" value="Genomic_DNA"/>
</dbReference>
<protein>
    <submittedName>
        <fullName evidence="2">Uncharacterized protein</fullName>
    </submittedName>
</protein>
<evidence type="ECO:0000313" key="3">
    <source>
        <dbReference type="Proteomes" id="UP000256970"/>
    </source>
</evidence>
<gene>
    <name evidence="2" type="ORF">BQ4739_LOCUS13048</name>
</gene>
<proteinExistence type="predicted"/>
<sequence length="268" mass="29761">MWHQLIFSNSRYELGYLEYVGQLRAPATRCRLLLSCCASLVALAKLLLLLSAEYSLRWRALSVAVLMAALTASFIAATAATFLKPSWFAARHEQASVLLEVGCVFVTFWWLSIMRPRELLQQQTPFTAFVSRGYLLLFDQVRLASCLPLLLFEACAFLWLQLSTQQQLLLPAAAAAGQYLLLGQCLPLAAVLFTETQHRWRYVQHKQLQLGTLGPWAGIIDAYSLTSSAAQQLLRGLKRRWLLSGAVYGAGAAVLVGLASLLVAHFSR</sequence>
<keyword evidence="1" id="KW-1133">Transmembrane helix</keyword>
<keyword evidence="3" id="KW-1185">Reference proteome</keyword>
<dbReference type="Proteomes" id="UP000256970">
    <property type="component" value="Unassembled WGS sequence"/>
</dbReference>
<feature type="transmembrane region" description="Helical" evidence="1">
    <location>
        <begin position="63"/>
        <end position="83"/>
    </location>
</feature>
<feature type="transmembrane region" description="Helical" evidence="1">
    <location>
        <begin position="168"/>
        <end position="193"/>
    </location>
</feature>
<dbReference type="AlphaFoldDB" id="A0A383W6V3"/>
<feature type="transmembrane region" description="Helical" evidence="1">
    <location>
        <begin position="241"/>
        <end position="266"/>
    </location>
</feature>
<organism evidence="2 3">
    <name type="scientific">Tetradesmus obliquus</name>
    <name type="common">Green alga</name>
    <name type="synonym">Acutodesmus obliquus</name>
    <dbReference type="NCBI Taxonomy" id="3088"/>
    <lineage>
        <taxon>Eukaryota</taxon>
        <taxon>Viridiplantae</taxon>
        <taxon>Chlorophyta</taxon>
        <taxon>core chlorophytes</taxon>
        <taxon>Chlorophyceae</taxon>
        <taxon>CS clade</taxon>
        <taxon>Sphaeropleales</taxon>
        <taxon>Scenedesmaceae</taxon>
        <taxon>Tetradesmus</taxon>
    </lineage>
</organism>
<feature type="transmembrane region" description="Helical" evidence="1">
    <location>
        <begin position="95"/>
        <end position="113"/>
    </location>
</feature>
<accession>A0A383W6V3</accession>
<evidence type="ECO:0000256" key="1">
    <source>
        <dbReference type="SAM" id="Phobius"/>
    </source>
</evidence>
<feature type="transmembrane region" description="Helical" evidence="1">
    <location>
        <begin position="32"/>
        <end position="51"/>
    </location>
</feature>
<keyword evidence="1" id="KW-0812">Transmembrane</keyword>